<dbReference type="GO" id="GO:0004888">
    <property type="term" value="F:transmembrane signaling receptor activity"/>
    <property type="evidence" value="ECO:0007669"/>
    <property type="project" value="InterPro"/>
</dbReference>
<evidence type="ECO:0000313" key="6">
    <source>
        <dbReference type="EMBL" id="OIR17185.1"/>
    </source>
</evidence>
<feature type="transmembrane region" description="Helical" evidence="3">
    <location>
        <begin position="192"/>
        <end position="212"/>
    </location>
</feature>
<evidence type="ECO:0000256" key="1">
    <source>
        <dbReference type="ARBA" id="ARBA00023224"/>
    </source>
</evidence>
<dbReference type="SMART" id="SM00283">
    <property type="entry name" value="MA"/>
    <property type="match status" value="1"/>
</dbReference>
<name>A0A1J5T8M1_9ZZZZ</name>
<dbReference type="EMBL" id="MLJW01000005">
    <property type="protein sequence ID" value="OIR17185.1"/>
    <property type="molecule type" value="Genomic_DNA"/>
</dbReference>
<reference evidence="6" key="1">
    <citation type="submission" date="2016-10" db="EMBL/GenBank/DDBJ databases">
        <title>Sequence of Gallionella enrichment culture.</title>
        <authorList>
            <person name="Poehlein A."/>
            <person name="Muehling M."/>
            <person name="Daniel R."/>
        </authorList>
    </citation>
    <scope>NUCLEOTIDE SEQUENCE</scope>
</reference>
<dbReference type="InterPro" id="IPR004089">
    <property type="entry name" value="MCPsignal_dom"/>
</dbReference>
<keyword evidence="3" id="KW-0472">Membrane</keyword>
<evidence type="ECO:0000256" key="2">
    <source>
        <dbReference type="ARBA" id="ARBA00029447"/>
    </source>
</evidence>
<comment type="caution">
    <text evidence="6">The sequence shown here is derived from an EMBL/GenBank/DDBJ whole genome shotgun (WGS) entry which is preliminary data.</text>
</comment>
<dbReference type="CDD" id="cd06225">
    <property type="entry name" value="HAMP"/>
    <property type="match status" value="1"/>
</dbReference>
<accession>A0A1J5T8M1</accession>
<sequence>MNLIARIPSIRLKLLLIAGTGTGLLLSAALFGLWLSSNSLYFFEHDLLGSTADERAILIMQTEFKKQVQEWKDLLLRGSDPAAFDKHWGNFENQERKVQKNGRALQASLTDGKARELVEQFLLAHQAMGADYRKGLQAFRESGFDSRVGDRMVKGMDRAPTELLTGAANQLNALRQQVSETVIAQGHRGIRISLSIITVVIVLTTAAFFWMVHVGIIAPAHKLVEDISHIAQGDFSIPVKRSTDDEMGKIAHHVEQLRLDLGKIIAEINHTCTKVAEAAMQLSNAAIQASASSHSQHEATSSTAAAMQQMAVSISSVADHAGEVKKVSEHNLKHAQNGNQSMLALKTEIGSIERTVGNIAASIESFVKSTQAITAMTHRVKGLADQTNLLALNAAIEAARAGEQGRGFAVVADEVRKLAEQSAQSAEEIDTITKDLCQQSVAADSAIRNGLEALQNSNACLETVLSSLDATSRSATQATSGVQGIEASVREQLVASDDIARNVEHIAKMTEENDIVATETAKSASTLQELASAMKSTIDRFKTVAMAG</sequence>
<dbReference type="Gene3D" id="1.10.287.950">
    <property type="entry name" value="Methyl-accepting chemotaxis protein"/>
    <property type="match status" value="1"/>
</dbReference>
<gene>
    <name evidence="6" type="primary">ctpH_1</name>
    <name evidence="6" type="ORF">GALL_22060</name>
</gene>
<dbReference type="GO" id="GO:0007165">
    <property type="term" value="P:signal transduction"/>
    <property type="evidence" value="ECO:0007669"/>
    <property type="project" value="UniProtKB-KW"/>
</dbReference>
<evidence type="ECO:0000259" key="4">
    <source>
        <dbReference type="PROSITE" id="PS50111"/>
    </source>
</evidence>
<dbReference type="InterPro" id="IPR004090">
    <property type="entry name" value="Chemotax_Me-accpt_rcpt"/>
</dbReference>
<dbReference type="PROSITE" id="PS50111">
    <property type="entry name" value="CHEMOTAXIS_TRANSDUC_2"/>
    <property type="match status" value="1"/>
</dbReference>
<keyword evidence="1" id="KW-0807">Transducer</keyword>
<dbReference type="SUPFAM" id="SSF58104">
    <property type="entry name" value="Methyl-accepting chemotaxis protein (MCP) signaling domain"/>
    <property type="match status" value="1"/>
</dbReference>
<dbReference type="PANTHER" id="PTHR32089:SF112">
    <property type="entry name" value="LYSOZYME-LIKE PROTEIN-RELATED"/>
    <property type="match status" value="1"/>
</dbReference>
<keyword evidence="3" id="KW-1133">Transmembrane helix</keyword>
<dbReference type="AlphaFoldDB" id="A0A1J5T8M1"/>
<protein>
    <submittedName>
        <fullName evidence="6">Methyl-accepting chemotaxis protein CtpH</fullName>
    </submittedName>
</protein>
<dbReference type="PROSITE" id="PS50885">
    <property type="entry name" value="HAMP"/>
    <property type="match status" value="1"/>
</dbReference>
<proteinExistence type="inferred from homology"/>
<evidence type="ECO:0000259" key="5">
    <source>
        <dbReference type="PROSITE" id="PS50885"/>
    </source>
</evidence>
<feature type="transmembrane region" description="Helical" evidence="3">
    <location>
        <begin position="12"/>
        <end position="35"/>
    </location>
</feature>
<dbReference type="SMART" id="SM00304">
    <property type="entry name" value="HAMP"/>
    <property type="match status" value="1"/>
</dbReference>
<dbReference type="Pfam" id="PF00015">
    <property type="entry name" value="MCPsignal"/>
    <property type="match status" value="1"/>
</dbReference>
<feature type="domain" description="HAMP" evidence="5">
    <location>
        <begin position="214"/>
        <end position="266"/>
    </location>
</feature>
<dbReference type="PRINTS" id="PR00260">
    <property type="entry name" value="CHEMTRNSDUCR"/>
</dbReference>
<keyword evidence="3" id="KW-0812">Transmembrane</keyword>
<dbReference type="InterPro" id="IPR003660">
    <property type="entry name" value="HAMP_dom"/>
</dbReference>
<dbReference type="Pfam" id="PF00672">
    <property type="entry name" value="HAMP"/>
    <property type="match status" value="1"/>
</dbReference>
<feature type="domain" description="Methyl-accepting transducer" evidence="4">
    <location>
        <begin position="271"/>
        <end position="507"/>
    </location>
</feature>
<organism evidence="6">
    <name type="scientific">mine drainage metagenome</name>
    <dbReference type="NCBI Taxonomy" id="410659"/>
    <lineage>
        <taxon>unclassified sequences</taxon>
        <taxon>metagenomes</taxon>
        <taxon>ecological metagenomes</taxon>
    </lineage>
</organism>
<dbReference type="GO" id="GO:0006935">
    <property type="term" value="P:chemotaxis"/>
    <property type="evidence" value="ECO:0007669"/>
    <property type="project" value="InterPro"/>
</dbReference>
<dbReference type="PANTHER" id="PTHR32089">
    <property type="entry name" value="METHYL-ACCEPTING CHEMOTAXIS PROTEIN MCPB"/>
    <property type="match status" value="1"/>
</dbReference>
<evidence type="ECO:0000256" key="3">
    <source>
        <dbReference type="SAM" id="Phobius"/>
    </source>
</evidence>
<comment type="similarity">
    <text evidence="2">Belongs to the methyl-accepting chemotaxis (MCP) protein family.</text>
</comment>
<dbReference type="FunFam" id="1.10.287.950:FF:000001">
    <property type="entry name" value="Methyl-accepting chemotaxis sensory transducer"/>
    <property type="match status" value="1"/>
</dbReference>
<dbReference type="GO" id="GO:0016020">
    <property type="term" value="C:membrane"/>
    <property type="evidence" value="ECO:0007669"/>
    <property type="project" value="InterPro"/>
</dbReference>